<evidence type="ECO:0000313" key="2">
    <source>
        <dbReference type="EMBL" id="MCW1923132.1"/>
    </source>
</evidence>
<keyword evidence="1" id="KW-0812">Transmembrane</keyword>
<dbReference type="Proteomes" id="UP001320876">
    <property type="component" value="Unassembled WGS sequence"/>
</dbReference>
<dbReference type="RefSeq" id="WP_264487240.1">
    <property type="nucleotide sequence ID" value="NZ_JAPDDT010000004.1"/>
</dbReference>
<dbReference type="EMBL" id="JAPDDT010000004">
    <property type="protein sequence ID" value="MCW1923132.1"/>
    <property type="molecule type" value="Genomic_DNA"/>
</dbReference>
<protein>
    <submittedName>
        <fullName evidence="2">Uncharacterized protein</fullName>
    </submittedName>
</protein>
<proteinExistence type="predicted"/>
<evidence type="ECO:0000256" key="1">
    <source>
        <dbReference type="SAM" id="Phobius"/>
    </source>
</evidence>
<keyword evidence="1" id="KW-1133">Transmembrane helix</keyword>
<keyword evidence="3" id="KW-1185">Reference proteome</keyword>
<organism evidence="2 3">
    <name type="scientific">Luteolibacter arcticus</name>
    <dbReference type="NCBI Taxonomy" id="1581411"/>
    <lineage>
        <taxon>Bacteria</taxon>
        <taxon>Pseudomonadati</taxon>
        <taxon>Verrucomicrobiota</taxon>
        <taxon>Verrucomicrobiia</taxon>
        <taxon>Verrucomicrobiales</taxon>
        <taxon>Verrucomicrobiaceae</taxon>
        <taxon>Luteolibacter</taxon>
    </lineage>
</organism>
<sequence length="100" mass="11121">MALTLAVVLIQAGYWLGYRHQASLILPRHVVPGHLVLYLARLNFIFAGGVFSTVFFARYDQVIFSLHGMALLFGILFSMFCVSLDLERIGAAFLRGKVSS</sequence>
<accession>A0ABT3GHZ8</accession>
<feature type="transmembrane region" description="Helical" evidence="1">
    <location>
        <begin position="64"/>
        <end position="86"/>
    </location>
</feature>
<keyword evidence="1" id="KW-0472">Membrane</keyword>
<reference evidence="2 3" key="1">
    <citation type="submission" date="2022-10" db="EMBL/GenBank/DDBJ databases">
        <title>Luteolibacter arcticus strain CCTCC AB 2014275, whole genome shotgun sequencing project.</title>
        <authorList>
            <person name="Zhao G."/>
            <person name="Shen L."/>
        </authorList>
    </citation>
    <scope>NUCLEOTIDE SEQUENCE [LARGE SCALE GENOMIC DNA]</scope>
    <source>
        <strain evidence="2 3">CCTCC AB 2014275</strain>
    </source>
</reference>
<comment type="caution">
    <text evidence="2">The sequence shown here is derived from an EMBL/GenBank/DDBJ whole genome shotgun (WGS) entry which is preliminary data.</text>
</comment>
<evidence type="ECO:0000313" key="3">
    <source>
        <dbReference type="Proteomes" id="UP001320876"/>
    </source>
</evidence>
<gene>
    <name evidence="2" type="ORF">OKA05_11260</name>
</gene>
<name>A0ABT3GHZ8_9BACT</name>
<feature type="transmembrane region" description="Helical" evidence="1">
    <location>
        <begin position="35"/>
        <end position="57"/>
    </location>
</feature>